<evidence type="ECO:0000313" key="1">
    <source>
        <dbReference type="EMBL" id="VAX28318.1"/>
    </source>
</evidence>
<accession>A0A3B1CWF8</accession>
<gene>
    <name evidence="1" type="ORF">MNBD_NITROSPIRAE01-1580</name>
</gene>
<keyword evidence="1" id="KW-0808">Transferase</keyword>
<reference evidence="1" key="1">
    <citation type="submission" date="2018-06" db="EMBL/GenBank/DDBJ databases">
        <authorList>
            <person name="Zhirakovskaya E."/>
        </authorList>
    </citation>
    <scope>NUCLEOTIDE SEQUENCE</scope>
</reference>
<dbReference type="GO" id="GO:0006790">
    <property type="term" value="P:sulfur compound metabolic process"/>
    <property type="evidence" value="ECO:0007669"/>
    <property type="project" value="TreeGrafter"/>
</dbReference>
<dbReference type="SUPFAM" id="SSF52540">
    <property type="entry name" value="P-loop containing nucleoside triphosphate hydrolases"/>
    <property type="match status" value="1"/>
</dbReference>
<dbReference type="AlphaFoldDB" id="A0A3B1CWF8"/>
<dbReference type="InterPro" id="IPR027417">
    <property type="entry name" value="P-loop_NTPase"/>
</dbReference>
<sequence length="334" mass="40032">MKKQASTRQKKPPIFIFGSARSGTSLLSRIMGSHPNIAVPFESQLYNTFYPWLQYYGDLQKPENCRRLVRDMLQTGDLLDWTPRPSEEKTLEAIKRFDFHGIIDALITEWAQQNGKPRWGEKTPWHIFFWREILEGFPDMKVIHIVRDGRDASLSWRNARFGPKHIYPLALKWRYYLEQVAEMKQHLGQNRIFELRYEDLLDDLEGISKRLCTFIDEDFSEEMLSFHREKVHYPTDKQNMSNLTKPLIKSNKEKWRKAMSKREIRLFEAVCGDFLKKYDYDCVHESASISELEKFKINYLEHPPRRIWSMLKNTKGHRDALRLRYIYFRLRLGF</sequence>
<dbReference type="Gene3D" id="3.40.50.300">
    <property type="entry name" value="P-loop containing nucleotide triphosphate hydrolases"/>
    <property type="match status" value="1"/>
</dbReference>
<dbReference type="GO" id="GO:0006044">
    <property type="term" value="P:N-acetylglucosamine metabolic process"/>
    <property type="evidence" value="ECO:0007669"/>
    <property type="project" value="TreeGrafter"/>
</dbReference>
<protein>
    <submittedName>
        <fullName evidence="1">Sulfotransferase domain superfamily</fullName>
    </submittedName>
</protein>
<dbReference type="PANTHER" id="PTHR10704:SF44">
    <property type="entry name" value="LD35051P-RELATED"/>
    <property type="match status" value="1"/>
</dbReference>
<dbReference type="InterPro" id="IPR051135">
    <property type="entry name" value="Gal/GlcNAc/GalNAc_ST"/>
</dbReference>
<dbReference type="PANTHER" id="PTHR10704">
    <property type="entry name" value="CARBOHYDRATE SULFOTRANSFERASE"/>
    <property type="match status" value="1"/>
</dbReference>
<dbReference type="GO" id="GO:0001517">
    <property type="term" value="F:N-acetylglucosamine 6-O-sulfotransferase activity"/>
    <property type="evidence" value="ECO:0007669"/>
    <property type="project" value="TreeGrafter"/>
</dbReference>
<dbReference type="EMBL" id="UOGF01000037">
    <property type="protein sequence ID" value="VAX28318.1"/>
    <property type="molecule type" value="Genomic_DNA"/>
</dbReference>
<organism evidence="1">
    <name type="scientific">hydrothermal vent metagenome</name>
    <dbReference type="NCBI Taxonomy" id="652676"/>
    <lineage>
        <taxon>unclassified sequences</taxon>
        <taxon>metagenomes</taxon>
        <taxon>ecological metagenomes</taxon>
    </lineage>
</organism>
<dbReference type="Pfam" id="PF13469">
    <property type="entry name" value="Sulfotransfer_3"/>
    <property type="match status" value="1"/>
</dbReference>
<proteinExistence type="predicted"/>
<name>A0A3B1CWF8_9ZZZZ</name>